<evidence type="ECO:0000259" key="5">
    <source>
        <dbReference type="PROSITE" id="PS51078"/>
    </source>
</evidence>
<feature type="domain" description="HTH iclR-type" evidence="4">
    <location>
        <begin position="5"/>
        <end position="65"/>
    </location>
</feature>
<name>A0A852RT33_9ACTN</name>
<dbReference type="PROSITE" id="PS51078">
    <property type="entry name" value="ICLR_ED"/>
    <property type="match status" value="1"/>
</dbReference>
<keyword evidence="3" id="KW-0804">Transcription</keyword>
<dbReference type="InterPro" id="IPR036390">
    <property type="entry name" value="WH_DNA-bd_sf"/>
</dbReference>
<dbReference type="Proteomes" id="UP000582231">
    <property type="component" value="Unassembled WGS sequence"/>
</dbReference>
<keyword evidence="2 6" id="KW-0238">DNA-binding</keyword>
<evidence type="ECO:0000313" key="7">
    <source>
        <dbReference type="Proteomes" id="UP000582231"/>
    </source>
</evidence>
<dbReference type="Pfam" id="PF01614">
    <property type="entry name" value="IclR_C"/>
    <property type="match status" value="1"/>
</dbReference>
<proteinExistence type="predicted"/>
<dbReference type="Pfam" id="PF09339">
    <property type="entry name" value="HTH_IclR"/>
    <property type="match status" value="1"/>
</dbReference>
<dbReference type="SUPFAM" id="SSF55781">
    <property type="entry name" value="GAF domain-like"/>
    <property type="match status" value="1"/>
</dbReference>
<reference evidence="6 7" key="1">
    <citation type="submission" date="2020-07" db="EMBL/GenBank/DDBJ databases">
        <title>Sequencing the genomes of 1000 actinobacteria strains.</title>
        <authorList>
            <person name="Klenk H.-P."/>
        </authorList>
    </citation>
    <scope>NUCLEOTIDE SEQUENCE [LARGE SCALE GENOMIC DNA]</scope>
    <source>
        <strain evidence="6 7">DSM 19082</strain>
    </source>
</reference>
<protein>
    <submittedName>
        <fullName evidence="6">DNA-binding IclR family transcriptional regulator</fullName>
    </submittedName>
</protein>
<dbReference type="GO" id="GO:0045892">
    <property type="term" value="P:negative regulation of DNA-templated transcription"/>
    <property type="evidence" value="ECO:0007669"/>
    <property type="project" value="TreeGrafter"/>
</dbReference>
<dbReference type="Gene3D" id="3.30.450.40">
    <property type="match status" value="1"/>
</dbReference>
<evidence type="ECO:0000256" key="3">
    <source>
        <dbReference type="ARBA" id="ARBA00023163"/>
    </source>
</evidence>
<accession>A0A852RT33</accession>
<dbReference type="InterPro" id="IPR036388">
    <property type="entry name" value="WH-like_DNA-bd_sf"/>
</dbReference>
<feature type="domain" description="IclR-ED" evidence="5">
    <location>
        <begin position="66"/>
        <end position="246"/>
    </location>
</feature>
<dbReference type="PANTHER" id="PTHR30136">
    <property type="entry name" value="HELIX-TURN-HELIX TRANSCRIPTIONAL REGULATOR, ICLR FAMILY"/>
    <property type="match status" value="1"/>
</dbReference>
<keyword evidence="1" id="KW-0805">Transcription regulation</keyword>
<dbReference type="InterPro" id="IPR014757">
    <property type="entry name" value="Tscrpt_reg_IclR_C"/>
</dbReference>
<dbReference type="EMBL" id="JACCBF010000001">
    <property type="protein sequence ID" value="NYD31074.1"/>
    <property type="molecule type" value="Genomic_DNA"/>
</dbReference>
<dbReference type="PROSITE" id="PS51077">
    <property type="entry name" value="HTH_ICLR"/>
    <property type="match status" value="1"/>
</dbReference>
<organism evidence="6 7">
    <name type="scientific">Nocardioides kongjuensis</name>
    <dbReference type="NCBI Taxonomy" id="349522"/>
    <lineage>
        <taxon>Bacteria</taxon>
        <taxon>Bacillati</taxon>
        <taxon>Actinomycetota</taxon>
        <taxon>Actinomycetes</taxon>
        <taxon>Propionibacteriales</taxon>
        <taxon>Nocardioidaceae</taxon>
        <taxon>Nocardioides</taxon>
    </lineage>
</organism>
<comment type="caution">
    <text evidence="6">The sequence shown here is derived from an EMBL/GenBank/DDBJ whole genome shotgun (WGS) entry which is preliminary data.</text>
</comment>
<dbReference type="GO" id="GO:0003677">
    <property type="term" value="F:DNA binding"/>
    <property type="evidence" value="ECO:0007669"/>
    <property type="project" value="UniProtKB-KW"/>
</dbReference>
<dbReference type="PANTHER" id="PTHR30136:SF24">
    <property type="entry name" value="HTH-TYPE TRANSCRIPTIONAL REPRESSOR ALLR"/>
    <property type="match status" value="1"/>
</dbReference>
<sequence>MEGANSVVGKLRLILESFTIEDDQISLSDLARRTGISKASVHRLAQELLAWGMLERAGQEYRLGMRAFELGSRVPRFRVLRDSVRPAMEQLHQETREVVHLGVLDGQEVLYLEKVSASPQAARPSRIAGRMPLHCTASGKVLLAHAPSALLEDVIAQGLPRVSAGTVIAPGLLLEQVRQVRERGYAVEQEETTVGYSSVAVPLYGGSGLVLGALSLTAPTFRVDVDRLVAQLRRTVRRIRTSGQLN</sequence>
<gene>
    <name evidence="6" type="ORF">BJ958_002620</name>
</gene>
<dbReference type="InterPro" id="IPR050707">
    <property type="entry name" value="HTH_MetabolicPath_Reg"/>
</dbReference>
<dbReference type="GO" id="GO:0003700">
    <property type="term" value="F:DNA-binding transcription factor activity"/>
    <property type="evidence" value="ECO:0007669"/>
    <property type="project" value="TreeGrafter"/>
</dbReference>
<dbReference type="AlphaFoldDB" id="A0A852RT33"/>
<dbReference type="InterPro" id="IPR029016">
    <property type="entry name" value="GAF-like_dom_sf"/>
</dbReference>
<dbReference type="InterPro" id="IPR005471">
    <property type="entry name" value="Tscrpt_reg_IclR_N"/>
</dbReference>
<dbReference type="RefSeq" id="WP_179727237.1">
    <property type="nucleotide sequence ID" value="NZ_BAABEF010000001.1"/>
</dbReference>
<dbReference type="SMART" id="SM00346">
    <property type="entry name" value="HTH_ICLR"/>
    <property type="match status" value="1"/>
</dbReference>
<keyword evidence="7" id="KW-1185">Reference proteome</keyword>
<dbReference type="Gene3D" id="1.10.10.10">
    <property type="entry name" value="Winged helix-like DNA-binding domain superfamily/Winged helix DNA-binding domain"/>
    <property type="match status" value="1"/>
</dbReference>
<evidence type="ECO:0000256" key="1">
    <source>
        <dbReference type="ARBA" id="ARBA00023015"/>
    </source>
</evidence>
<evidence type="ECO:0000256" key="2">
    <source>
        <dbReference type="ARBA" id="ARBA00023125"/>
    </source>
</evidence>
<dbReference type="SUPFAM" id="SSF46785">
    <property type="entry name" value="Winged helix' DNA-binding domain"/>
    <property type="match status" value="1"/>
</dbReference>
<evidence type="ECO:0000313" key="6">
    <source>
        <dbReference type="EMBL" id="NYD31074.1"/>
    </source>
</evidence>
<evidence type="ECO:0000259" key="4">
    <source>
        <dbReference type="PROSITE" id="PS51077"/>
    </source>
</evidence>